<evidence type="ECO:0000259" key="9">
    <source>
        <dbReference type="Pfam" id="PF05199"/>
    </source>
</evidence>
<dbReference type="EMBL" id="JACAZH010000006">
    <property type="protein sequence ID" value="KAF7367196.1"/>
    <property type="molecule type" value="Genomic_DNA"/>
</dbReference>
<dbReference type="SUPFAM" id="SSF51905">
    <property type="entry name" value="FAD/NAD(P)-binding domain"/>
    <property type="match status" value="1"/>
</dbReference>
<dbReference type="Proteomes" id="UP000623467">
    <property type="component" value="Unassembled WGS sequence"/>
</dbReference>
<dbReference type="InterPro" id="IPR000172">
    <property type="entry name" value="GMC_OxRdtase_N"/>
</dbReference>
<proteinExistence type="inferred from homology"/>
<name>A0A8H7DD44_9AGAR</name>
<dbReference type="AlphaFoldDB" id="A0A8H7DD44"/>
<evidence type="ECO:0000313" key="11">
    <source>
        <dbReference type="Proteomes" id="UP000623467"/>
    </source>
</evidence>
<keyword evidence="3" id="KW-0285">Flavoprotein</keyword>
<evidence type="ECO:0000259" key="8">
    <source>
        <dbReference type="Pfam" id="PF00732"/>
    </source>
</evidence>
<dbReference type="Pfam" id="PF05199">
    <property type="entry name" value="GMC_oxred_C"/>
    <property type="match status" value="1"/>
</dbReference>
<dbReference type="PIRSF" id="PIRSF000137">
    <property type="entry name" value="Alcohol_oxidase"/>
    <property type="match status" value="1"/>
</dbReference>
<dbReference type="SUPFAM" id="SSF54373">
    <property type="entry name" value="FAD-linked reductases, C-terminal domain"/>
    <property type="match status" value="1"/>
</dbReference>
<feature type="domain" description="Glucose-methanol-choline oxidoreductase C-terminal" evidence="9">
    <location>
        <begin position="477"/>
        <end position="555"/>
    </location>
</feature>
<feature type="binding site" evidence="6">
    <location>
        <begin position="120"/>
        <end position="123"/>
    </location>
    <ligand>
        <name>FAD</name>
        <dbReference type="ChEBI" id="CHEBI:57692"/>
    </ligand>
</feature>
<feature type="binding site" evidence="6">
    <location>
        <position position="262"/>
    </location>
    <ligand>
        <name>FAD</name>
        <dbReference type="ChEBI" id="CHEBI:57692"/>
    </ligand>
</feature>
<evidence type="ECO:0000256" key="6">
    <source>
        <dbReference type="PIRSR" id="PIRSR000137-2"/>
    </source>
</evidence>
<evidence type="ECO:0000256" key="1">
    <source>
        <dbReference type="ARBA" id="ARBA00001974"/>
    </source>
</evidence>
<feature type="active site" description="Proton donor" evidence="5">
    <location>
        <position position="502"/>
    </location>
</feature>
<dbReference type="Gene3D" id="3.30.560.10">
    <property type="entry name" value="Glucose Oxidase, domain 3"/>
    <property type="match status" value="1"/>
</dbReference>
<dbReference type="InterPro" id="IPR007867">
    <property type="entry name" value="GMC_OxRtase_C"/>
</dbReference>
<dbReference type="PANTHER" id="PTHR11552">
    <property type="entry name" value="GLUCOSE-METHANOL-CHOLINE GMC OXIDOREDUCTASE"/>
    <property type="match status" value="1"/>
</dbReference>
<feature type="signal peptide" evidence="7">
    <location>
        <begin position="1"/>
        <end position="18"/>
    </location>
</feature>
<evidence type="ECO:0000256" key="7">
    <source>
        <dbReference type="SAM" id="SignalP"/>
    </source>
</evidence>
<dbReference type="Gene3D" id="3.50.50.60">
    <property type="entry name" value="FAD/NAD(P)-binding domain"/>
    <property type="match status" value="1"/>
</dbReference>
<reference evidence="10" key="1">
    <citation type="submission" date="2020-05" db="EMBL/GenBank/DDBJ databases">
        <title>Mycena genomes resolve the evolution of fungal bioluminescence.</title>
        <authorList>
            <person name="Tsai I.J."/>
        </authorList>
    </citation>
    <scope>NUCLEOTIDE SEQUENCE</scope>
    <source>
        <strain evidence="10">160909Yilan</strain>
    </source>
</reference>
<keyword evidence="7" id="KW-0732">Signal</keyword>
<dbReference type="GO" id="GO:0016614">
    <property type="term" value="F:oxidoreductase activity, acting on CH-OH group of donors"/>
    <property type="evidence" value="ECO:0007669"/>
    <property type="project" value="InterPro"/>
</dbReference>
<dbReference type="InterPro" id="IPR012132">
    <property type="entry name" value="GMC_OxRdtase"/>
</dbReference>
<sequence>MFLPTFFILFVLNGVGLCKLYEDVADLPGLHYDFVVVGGGTAGNVVANRLSENPDVSVLVLEAGPSNDGVLDSEVPFLSVEMFLNPTYSWNYTTTPMPGFNGRSVPYSRAFILGGCSAHNGMVYTRGAAADFDRYAELSGDAGWSWNQLFPYFLKNEKWTPPTDHHETRGQYNPHVHGTNGPISVSLNGFSLPTFQQKVIQTTKEFPHDFPFNLDPNSGKELGVSWVQSTIGGGVRSTSATGYLAPKFIQRQNLHVLLHAQVSKLVNVTRKTGKPSFGGVEFRYGNSLFVAHAAKEIILMNSGVGAHTTLSALGIPTVLDLPSVGQNASDQPLMIIQWTVNSTDTFDSIRQNATRFAEGMAQWNASRTGPFVDSGIMTHLGWSRLAQDSPAFSVHADPSSGPDAPHLEFSFVASGSGEHPLTPGNSMSIFIALVSPVSRGSVVINSTNEIYSRSAMVSRSQSALSVLPAWSGFVGAMTPNLANLSSADLETAIRDMAAPNLHMVGTAGMSARGAAYGVVDPDLQVKGAVGLSVIDASVVPIVPSAHTQAATYAFAERGSDLLKQRWGL</sequence>
<comment type="similarity">
    <text evidence="2">Belongs to the GMC oxidoreductase family.</text>
</comment>
<evidence type="ECO:0000256" key="5">
    <source>
        <dbReference type="PIRSR" id="PIRSR000137-1"/>
    </source>
</evidence>
<gene>
    <name evidence="10" type="ORF">MSAN_00979900</name>
</gene>
<dbReference type="OrthoDB" id="269227at2759"/>
<dbReference type="PANTHER" id="PTHR11552:SF147">
    <property type="entry name" value="CHOLINE DEHYDROGENASE, MITOCHONDRIAL"/>
    <property type="match status" value="1"/>
</dbReference>
<keyword evidence="4 6" id="KW-0274">FAD</keyword>
<dbReference type="InterPro" id="IPR036188">
    <property type="entry name" value="FAD/NAD-bd_sf"/>
</dbReference>
<evidence type="ECO:0000256" key="2">
    <source>
        <dbReference type="ARBA" id="ARBA00010790"/>
    </source>
</evidence>
<feature type="domain" description="Glucose-methanol-choline oxidoreductase N-terminal" evidence="8">
    <location>
        <begin position="32"/>
        <end position="332"/>
    </location>
</feature>
<organism evidence="10 11">
    <name type="scientific">Mycena sanguinolenta</name>
    <dbReference type="NCBI Taxonomy" id="230812"/>
    <lineage>
        <taxon>Eukaryota</taxon>
        <taxon>Fungi</taxon>
        <taxon>Dikarya</taxon>
        <taxon>Basidiomycota</taxon>
        <taxon>Agaricomycotina</taxon>
        <taxon>Agaricomycetes</taxon>
        <taxon>Agaricomycetidae</taxon>
        <taxon>Agaricales</taxon>
        <taxon>Marasmiineae</taxon>
        <taxon>Mycenaceae</taxon>
        <taxon>Mycena</taxon>
    </lineage>
</organism>
<dbReference type="Pfam" id="PF00732">
    <property type="entry name" value="GMC_oxred_N"/>
    <property type="match status" value="1"/>
</dbReference>
<feature type="chain" id="PRO_5034332148" evidence="7">
    <location>
        <begin position="19"/>
        <end position="568"/>
    </location>
</feature>
<evidence type="ECO:0000256" key="4">
    <source>
        <dbReference type="ARBA" id="ARBA00022827"/>
    </source>
</evidence>
<keyword evidence="11" id="KW-1185">Reference proteome</keyword>
<evidence type="ECO:0000313" key="10">
    <source>
        <dbReference type="EMBL" id="KAF7367196.1"/>
    </source>
</evidence>
<accession>A0A8H7DD44</accession>
<comment type="cofactor">
    <cofactor evidence="1 6">
        <name>FAD</name>
        <dbReference type="ChEBI" id="CHEBI:57692"/>
    </cofactor>
</comment>
<evidence type="ECO:0000256" key="3">
    <source>
        <dbReference type="ARBA" id="ARBA00022630"/>
    </source>
</evidence>
<comment type="caution">
    <text evidence="10">The sequence shown here is derived from an EMBL/GenBank/DDBJ whole genome shotgun (WGS) entry which is preliminary data.</text>
</comment>
<feature type="active site" description="Proton acceptor" evidence="5">
    <location>
        <position position="546"/>
    </location>
</feature>
<protein>
    <submittedName>
        <fullName evidence="10">Aryl-alcohol oxidase</fullName>
    </submittedName>
</protein>
<dbReference type="GO" id="GO:0050660">
    <property type="term" value="F:flavin adenine dinucleotide binding"/>
    <property type="evidence" value="ECO:0007669"/>
    <property type="project" value="InterPro"/>
</dbReference>